<accession>A0A2Z4YQI3</accession>
<geneLocation type="plasmid" evidence="2 3">
    <name>unnamed2</name>
</geneLocation>
<evidence type="ECO:0000256" key="1">
    <source>
        <dbReference type="SAM" id="Phobius"/>
    </source>
</evidence>
<keyword evidence="2" id="KW-0614">Plasmid</keyword>
<evidence type="ECO:0000313" key="3">
    <source>
        <dbReference type="Proteomes" id="UP000251166"/>
    </source>
</evidence>
<dbReference type="AlphaFoldDB" id="A0A2Z4YQI3"/>
<proteinExistence type="predicted"/>
<organism evidence="2 3">
    <name type="scientific">Rhizobium leguminosarum</name>
    <dbReference type="NCBI Taxonomy" id="384"/>
    <lineage>
        <taxon>Bacteria</taxon>
        <taxon>Pseudomonadati</taxon>
        <taxon>Pseudomonadota</taxon>
        <taxon>Alphaproteobacteria</taxon>
        <taxon>Hyphomicrobiales</taxon>
        <taxon>Rhizobiaceae</taxon>
        <taxon>Rhizobium/Agrobacterium group</taxon>
        <taxon>Rhizobium</taxon>
    </lineage>
</organism>
<gene>
    <name evidence="2" type="ORF">DLJ82_7256</name>
</gene>
<protein>
    <submittedName>
        <fullName evidence="2">Putative integral membrane protein</fullName>
    </submittedName>
</protein>
<name>A0A2Z4YQI3_RHILE</name>
<keyword evidence="1" id="KW-0812">Transmembrane</keyword>
<dbReference type="Proteomes" id="UP000251166">
    <property type="component" value="Plasmid unnamed2"/>
</dbReference>
<keyword evidence="1" id="KW-0472">Membrane</keyword>
<keyword evidence="1" id="KW-1133">Transmembrane helix</keyword>
<feature type="transmembrane region" description="Helical" evidence="1">
    <location>
        <begin position="63"/>
        <end position="84"/>
    </location>
</feature>
<sequence>MLYVRSLLLVAWLTLIMSLFWDPYSAGLTGPVKETSPFSVAHHAVIVQGVELRVEPYALGTRVFWTIVIPIMPLFLIVFGYEAWRRVCPLS</sequence>
<reference evidence="2 3" key="1">
    <citation type="submission" date="2018-07" db="EMBL/GenBank/DDBJ databases">
        <title>Rhizobium leguminosarum strain:ATCC 14479 Genome sequencing and assembly.</title>
        <authorList>
            <person name="Chakraborty R."/>
        </authorList>
    </citation>
    <scope>NUCLEOTIDE SEQUENCE [LARGE SCALE GENOMIC DNA]</scope>
    <source>
        <strain evidence="2 3">ATCC 14479</strain>
        <plasmid evidence="3">Plasmid unnamed2</plasmid>
    </source>
</reference>
<evidence type="ECO:0000313" key="2">
    <source>
        <dbReference type="EMBL" id="AXA43501.1"/>
    </source>
</evidence>
<dbReference type="EMBL" id="CP030762">
    <property type="protein sequence ID" value="AXA43501.1"/>
    <property type="molecule type" value="Genomic_DNA"/>
</dbReference>